<evidence type="ECO:0000313" key="2">
    <source>
        <dbReference type="EMBL" id="CAD1835953.1"/>
    </source>
</evidence>
<feature type="compositionally biased region" description="Basic residues" evidence="1">
    <location>
        <begin position="47"/>
        <end position="58"/>
    </location>
</feature>
<evidence type="ECO:0000256" key="1">
    <source>
        <dbReference type="SAM" id="MobiDB-lite"/>
    </source>
</evidence>
<sequence>MVALRKAKPMEILKKSMPSAEHSVPLMPVTGTDALRPVPDRVLNRLIPKRVARPHKTKDKASEAKGPSLTNNPPLKNDLLLRGSLVHKQPVQPHTPWKHTVTHAMGRID</sequence>
<dbReference type="AlphaFoldDB" id="A0A6V7PYX9"/>
<dbReference type="EMBL" id="LR862153">
    <property type="protein sequence ID" value="CAD1835953.1"/>
    <property type="molecule type" value="Genomic_DNA"/>
</dbReference>
<reference evidence="2" key="1">
    <citation type="submission" date="2020-07" db="EMBL/GenBank/DDBJ databases">
        <authorList>
            <person name="Lin J."/>
        </authorList>
    </citation>
    <scope>NUCLEOTIDE SEQUENCE</scope>
</reference>
<accession>A0A6V7PYX9</accession>
<gene>
    <name evidence="2" type="ORF">CB5_LOCUS19164</name>
</gene>
<protein>
    <submittedName>
        <fullName evidence="2">Uncharacterized protein</fullName>
    </submittedName>
</protein>
<proteinExistence type="predicted"/>
<feature type="region of interest" description="Disordered" evidence="1">
    <location>
        <begin position="1"/>
        <end position="109"/>
    </location>
</feature>
<name>A0A6V7PYX9_ANACO</name>
<organism evidence="2">
    <name type="scientific">Ananas comosus var. bracteatus</name>
    <name type="common">red pineapple</name>
    <dbReference type="NCBI Taxonomy" id="296719"/>
    <lineage>
        <taxon>Eukaryota</taxon>
        <taxon>Viridiplantae</taxon>
        <taxon>Streptophyta</taxon>
        <taxon>Embryophyta</taxon>
        <taxon>Tracheophyta</taxon>
        <taxon>Spermatophyta</taxon>
        <taxon>Magnoliopsida</taxon>
        <taxon>Liliopsida</taxon>
        <taxon>Poales</taxon>
        <taxon>Bromeliaceae</taxon>
        <taxon>Bromelioideae</taxon>
        <taxon>Ananas</taxon>
    </lineage>
</organism>